<dbReference type="RefSeq" id="WP_091283142.1">
    <property type="nucleotide sequence ID" value="NZ_FAOZ01000025.1"/>
</dbReference>
<dbReference type="InterPro" id="IPR050706">
    <property type="entry name" value="Cyclic-di-GMP_PDE-like"/>
</dbReference>
<feature type="domain" description="EAL" evidence="1">
    <location>
        <begin position="165"/>
        <end position="406"/>
    </location>
</feature>
<dbReference type="EMBL" id="FAOZ01000025">
    <property type="protein sequence ID" value="CUU59220.1"/>
    <property type="molecule type" value="Genomic_DNA"/>
</dbReference>
<dbReference type="Pfam" id="PF01590">
    <property type="entry name" value="GAF"/>
    <property type="match status" value="1"/>
</dbReference>
<gene>
    <name evidence="2" type="ORF">Ga0074812_125111</name>
</gene>
<dbReference type="PANTHER" id="PTHR33121">
    <property type="entry name" value="CYCLIC DI-GMP PHOSPHODIESTERASE PDEF"/>
    <property type="match status" value="1"/>
</dbReference>
<dbReference type="Gene3D" id="3.20.20.450">
    <property type="entry name" value="EAL domain"/>
    <property type="match status" value="1"/>
</dbReference>
<accession>A0A0S4QV61</accession>
<dbReference type="Gene3D" id="3.30.450.40">
    <property type="match status" value="1"/>
</dbReference>
<protein>
    <submittedName>
        <fullName evidence="2">EAL domain, c-di-GMP-specific phosphodiesterase class I (Or its enzymatically inactive variant)</fullName>
    </submittedName>
</protein>
<dbReference type="PROSITE" id="PS50883">
    <property type="entry name" value="EAL"/>
    <property type="match status" value="1"/>
</dbReference>
<dbReference type="InterPro" id="IPR029016">
    <property type="entry name" value="GAF-like_dom_sf"/>
</dbReference>
<keyword evidence="3" id="KW-1185">Reference proteome</keyword>
<name>A0A0S4QV61_9ACTN</name>
<dbReference type="AlphaFoldDB" id="A0A0S4QV61"/>
<dbReference type="SMART" id="SM00052">
    <property type="entry name" value="EAL"/>
    <property type="match status" value="1"/>
</dbReference>
<evidence type="ECO:0000259" key="1">
    <source>
        <dbReference type="PROSITE" id="PS50883"/>
    </source>
</evidence>
<proteinExistence type="predicted"/>
<dbReference type="InterPro" id="IPR003018">
    <property type="entry name" value="GAF"/>
</dbReference>
<dbReference type="SMART" id="SM00065">
    <property type="entry name" value="GAF"/>
    <property type="match status" value="1"/>
</dbReference>
<dbReference type="SUPFAM" id="SSF141868">
    <property type="entry name" value="EAL domain-like"/>
    <property type="match status" value="1"/>
</dbReference>
<dbReference type="Proteomes" id="UP000198802">
    <property type="component" value="Unassembled WGS sequence"/>
</dbReference>
<dbReference type="InterPro" id="IPR035919">
    <property type="entry name" value="EAL_sf"/>
</dbReference>
<dbReference type="CDD" id="cd01948">
    <property type="entry name" value="EAL"/>
    <property type="match status" value="1"/>
</dbReference>
<dbReference type="PANTHER" id="PTHR33121:SF76">
    <property type="entry name" value="SIGNALING PROTEIN"/>
    <property type="match status" value="1"/>
</dbReference>
<dbReference type="GO" id="GO:0071111">
    <property type="term" value="F:cyclic-guanylate-specific phosphodiesterase activity"/>
    <property type="evidence" value="ECO:0007669"/>
    <property type="project" value="InterPro"/>
</dbReference>
<evidence type="ECO:0000313" key="2">
    <source>
        <dbReference type="EMBL" id="CUU59220.1"/>
    </source>
</evidence>
<dbReference type="SUPFAM" id="SSF55781">
    <property type="entry name" value="GAF domain-like"/>
    <property type="match status" value="1"/>
</dbReference>
<reference evidence="3" key="1">
    <citation type="submission" date="2015-11" db="EMBL/GenBank/DDBJ databases">
        <authorList>
            <person name="Varghese N."/>
        </authorList>
    </citation>
    <scope>NUCLEOTIDE SEQUENCE [LARGE SCALE GENOMIC DNA]</scope>
    <source>
        <strain evidence="3">DSM 45899</strain>
    </source>
</reference>
<evidence type="ECO:0000313" key="3">
    <source>
        <dbReference type="Proteomes" id="UP000198802"/>
    </source>
</evidence>
<dbReference type="InterPro" id="IPR001633">
    <property type="entry name" value="EAL_dom"/>
</dbReference>
<organism evidence="2 3">
    <name type="scientific">Parafrankia irregularis</name>
    <dbReference type="NCBI Taxonomy" id="795642"/>
    <lineage>
        <taxon>Bacteria</taxon>
        <taxon>Bacillati</taxon>
        <taxon>Actinomycetota</taxon>
        <taxon>Actinomycetes</taxon>
        <taxon>Frankiales</taxon>
        <taxon>Frankiaceae</taxon>
        <taxon>Parafrankia</taxon>
    </lineage>
</organism>
<sequence length="412" mass="44505">MAAHHGCLGPRSEVCAPGDALMGLLDLLRRRLRMEIAWLGRLDGGLLILQGLSGNAQPFGLALGCTIRRDAGVFGRVLAGDLPELIPDTRRNPRTADIISVQDLGIGAYAATPILDTDGNLYGLVGCLHRHPQPSLGDRDIRFLRLLARFLTGYVSDLHRMWEIRSRVWHRVHTLIDSDGLRIHYQPVIDLVAGRTVGVEALTRLPDPRLSTAALFRDAAAAGLGPELETAVIQRALPALHALPDDVRLAVNAAPSTVTGGLVELLLDVGDPSRLVVEITEAEQAYDNPDLVAAVRLLRRHGVLIAIDDLGACYSGLEMLLILRPDVVKVDRVLIKNMSGDPVRRAIVAGITTIARETGCRVVAEGIETRADLTAAREAGIRCGQGYLLGRPTPDPRAACRSPFAFSALTRR</sequence>
<dbReference type="Pfam" id="PF00563">
    <property type="entry name" value="EAL"/>
    <property type="match status" value="1"/>
</dbReference>